<organism evidence="1 2">
    <name type="scientific">Thermoclostridium stercorarium subsp. thermolacticum DSM 2910</name>
    <dbReference type="NCBI Taxonomy" id="1121336"/>
    <lineage>
        <taxon>Bacteria</taxon>
        <taxon>Bacillati</taxon>
        <taxon>Bacillota</taxon>
        <taxon>Clostridia</taxon>
        <taxon>Eubacteriales</taxon>
        <taxon>Oscillospiraceae</taxon>
        <taxon>Thermoclostridium</taxon>
    </lineage>
</organism>
<reference evidence="1 2" key="1">
    <citation type="submission" date="2016-02" db="EMBL/GenBank/DDBJ databases">
        <title>Comparison of Clostridium stercorarium subspecies using comparative genomics and transcriptomics.</title>
        <authorList>
            <person name="Schellenberg J."/>
            <person name="Thallinger G."/>
            <person name="Levin D.B."/>
            <person name="Zhang X."/>
            <person name="Alvare G."/>
            <person name="Fristensky B."/>
            <person name="Sparling R."/>
        </authorList>
    </citation>
    <scope>NUCLEOTIDE SEQUENCE [LARGE SCALE GENOMIC DNA]</scope>
    <source>
        <strain evidence="1 2">DSM 2910</strain>
    </source>
</reference>
<proteinExistence type="predicted"/>
<gene>
    <name evidence="1" type="ORF">CSTERTH_10010</name>
</gene>
<dbReference type="AlphaFoldDB" id="A0A1B1YF04"/>
<dbReference type="Pfam" id="PF06949">
    <property type="entry name" value="DUF1292"/>
    <property type="match status" value="1"/>
</dbReference>
<sequence length="122" mass="14345">MQDNKCNGCDHPHDHDHDLDLDYDYDDLDNIIELTGENGETLKVEFLATVKVDDQEYAVLQTLEDDDEDDEAEIVIMRLEFDDDADEYYLIAEEDEEVQQKVFEAFQKELMEGEEEDEDEDE</sequence>
<evidence type="ECO:0000313" key="2">
    <source>
        <dbReference type="Proteomes" id="UP000092971"/>
    </source>
</evidence>
<dbReference type="InterPro" id="IPR009711">
    <property type="entry name" value="UPF0473"/>
</dbReference>
<evidence type="ECO:0000313" key="1">
    <source>
        <dbReference type="EMBL" id="ANW99341.1"/>
    </source>
</evidence>
<accession>A0A1B1YF04</accession>
<name>A0A1B1YF04_THEST</name>
<dbReference type="EMBL" id="CP014672">
    <property type="protein sequence ID" value="ANW99341.1"/>
    <property type="molecule type" value="Genomic_DNA"/>
</dbReference>
<dbReference type="RefSeq" id="WP_015359728.1">
    <property type="nucleotide sequence ID" value="NZ_CP014672.1"/>
</dbReference>
<protein>
    <submittedName>
        <fullName evidence="1">Uncharacterized protein</fullName>
    </submittedName>
</protein>
<dbReference type="Proteomes" id="UP000092971">
    <property type="component" value="Chromosome"/>
</dbReference>